<evidence type="ECO:0000259" key="2">
    <source>
        <dbReference type="Pfam" id="PF00248"/>
    </source>
</evidence>
<dbReference type="Pfam" id="PF00248">
    <property type="entry name" value="Aldo_ket_red"/>
    <property type="match status" value="1"/>
</dbReference>
<dbReference type="FunFam" id="3.20.20.100:FF:000004">
    <property type="entry name" value="Oxidoreductase, aldo/keto reductase"/>
    <property type="match status" value="1"/>
</dbReference>
<proteinExistence type="predicted"/>
<reference evidence="3" key="1">
    <citation type="journal article" date="2015" name="BMC Genomics">
        <title>Transcriptome profiling of a Rhizobium leguminosarum bv. trifolii rosR mutant reveals the role of the transcriptional regulator RosR in motility, synthesis of cell-surface components, and other cellular processes.</title>
        <authorList>
            <person name="Rachwal K."/>
            <person name="Matczynska E."/>
            <person name="Janczarek M."/>
        </authorList>
    </citation>
    <scope>NUCLEOTIDE SEQUENCE</scope>
    <source>
        <strain evidence="3">Rt24.2</strain>
    </source>
</reference>
<name>A0A1C9I4J4_RHILT</name>
<dbReference type="InterPro" id="IPR023210">
    <property type="entry name" value="NADP_OxRdtase_dom"/>
</dbReference>
<feature type="domain" description="NADP-dependent oxidoreductase" evidence="2">
    <location>
        <begin position="70"/>
        <end position="371"/>
    </location>
</feature>
<protein>
    <submittedName>
        <fullName evidence="3">Dehydratase</fullName>
    </submittedName>
</protein>
<dbReference type="GO" id="GO:0016491">
    <property type="term" value="F:oxidoreductase activity"/>
    <property type="evidence" value="ECO:0007669"/>
    <property type="project" value="UniProtKB-KW"/>
</dbReference>
<dbReference type="Gene3D" id="3.20.20.100">
    <property type="entry name" value="NADP-dependent oxidoreductase domain"/>
    <property type="match status" value="1"/>
</dbReference>
<reference evidence="3" key="2">
    <citation type="journal article" date="2016" name="Front. Microbiol.">
        <title>The Regulatory Protein RosR Affects Rhizobium leguminosarum bv. trifolii Protein Profiles, Cell Surface Properties, and Symbiosis with Clover.</title>
        <authorList>
            <person name="Rachwal K."/>
            <person name="Boguszewska A."/>
            <person name="Kopcinska J."/>
            <person name="Karas M."/>
            <person name="Tchorzewski M."/>
            <person name="Janczarek M."/>
        </authorList>
    </citation>
    <scope>NUCLEOTIDE SEQUENCE</scope>
    <source>
        <strain evidence="3">Rt24.2</strain>
    </source>
</reference>
<dbReference type="InterPro" id="IPR036812">
    <property type="entry name" value="NAD(P)_OxRdtase_dom_sf"/>
</dbReference>
<dbReference type="AlphaFoldDB" id="A0A1C9I4J4"/>
<dbReference type="InterPro" id="IPR050523">
    <property type="entry name" value="AKR_Detox_Biosynth"/>
</dbReference>
<keyword evidence="1" id="KW-0560">Oxidoreductase</keyword>
<evidence type="ECO:0000313" key="3">
    <source>
        <dbReference type="EMBL" id="AOO93899.1"/>
    </source>
</evidence>
<dbReference type="GO" id="GO:0005829">
    <property type="term" value="C:cytosol"/>
    <property type="evidence" value="ECO:0007669"/>
    <property type="project" value="UniProtKB-ARBA"/>
</dbReference>
<organism evidence="3">
    <name type="scientific">Rhizobium leguminosarum bv. trifolii</name>
    <dbReference type="NCBI Taxonomy" id="386"/>
    <lineage>
        <taxon>Bacteria</taxon>
        <taxon>Pseudomonadati</taxon>
        <taxon>Pseudomonadota</taxon>
        <taxon>Alphaproteobacteria</taxon>
        <taxon>Hyphomicrobiales</taxon>
        <taxon>Rhizobiaceae</taxon>
        <taxon>Rhizobium/Agrobacterium group</taxon>
        <taxon>Rhizobium</taxon>
    </lineage>
</organism>
<evidence type="ECO:0000256" key="1">
    <source>
        <dbReference type="ARBA" id="ARBA00023002"/>
    </source>
</evidence>
<dbReference type="PANTHER" id="PTHR43364:SF4">
    <property type="entry name" value="NAD(P)-LINKED OXIDOREDUCTASE SUPERFAMILY PROTEIN"/>
    <property type="match status" value="1"/>
</dbReference>
<dbReference type="EMBL" id="KX491535">
    <property type="protein sequence ID" value="AOO93899.1"/>
    <property type="molecule type" value="Genomic_DNA"/>
</dbReference>
<sequence length="396" mass="43358">MLPPAPVLPAWGAIRHPAASGRLKHNIVIDCRSPGFYPDRLRVGCGYPHEEEEMDYRKLGPSGTVVTAYCLGTMTFGAEADEAASHKLLDDYFAWGGNFIDTADVYSAGKSEEIIGRWLKARPTEARQAIVATKGRFPMGNGPNDIGLSRRHLGQALDDSLRRLGLEQIDLYQMHAWDALTPIEETLRFLDDAVSSGKIGYYGFSNYVGWHIAKASEIAKARGYTRPVTLQPQYNLLVRDIELEIVAACQDAGMGLLPWSPLGGGWLTGKYKRDEMPTGATRLGENPNRGGESYAPRNALERTWAIIGVVEEIAKAYGVSMAQVALAWTAAQPAITSVILGARTPEQLADNLGAMKLKLSDDDMARLNEVSAPQPFDYPYGKGGINQRHRKIEGGR</sequence>
<dbReference type="SUPFAM" id="SSF51430">
    <property type="entry name" value="NAD(P)-linked oxidoreductase"/>
    <property type="match status" value="1"/>
</dbReference>
<dbReference type="PANTHER" id="PTHR43364">
    <property type="entry name" value="NADH-SPECIFIC METHYLGLYOXAL REDUCTASE-RELATED"/>
    <property type="match status" value="1"/>
</dbReference>
<accession>A0A1C9I4J4</accession>
<dbReference type="CDD" id="cd19081">
    <property type="entry name" value="AKR_AKR9C1"/>
    <property type="match status" value="1"/>
</dbReference>